<accession>A0A5E4AF58</accession>
<name>A0A5E4AF58_MARMO</name>
<evidence type="ECO:0000313" key="2">
    <source>
        <dbReference type="Proteomes" id="UP000335636"/>
    </source>
</evidence>
<gene>
    <name evidence="1" type="ORF">MONAX_5E002121</name>
</gene>
<reference evidence="1" key="1">
    <citation type="submission" date="2019-04" db="EMBL/GenBank/DDBJ databases">
        <authorList>
            <person name="Alioto T."/>
            <person name="Alioto T."/>
        </authorList>
    </citation>
    <scope>NUCLEOTIDE SEQUENCE [LARGE SCALE GENOMIC DNA]</scope>
</reference>
<dbReference type="Proteomes" id="UP000335636">
    <property type="component" value="Unassembled WGS sequence"/>
</dbReference>
<dbReference type="EMBL" id="CABDUW010000057">
    <property type="protein sequence ID" value="VTJ55924.1"/>
    <property type="molecule type" value="Genomic_DNA"/>
</dbReference>
<protein>
    <submittedName>
        <fullName evidence="1">Uncharacterized protein</fullName>
    </submittedName>
</protein>
<keyword evidence="2" id="KW-1185">Reference proteome</keyword>
<dbReference type="AlphaFoldDB" id="A0A5E4AF58"/>
<proteinExistence type="predicted"/>
<sequence length="66" mass="7419">TLQARTAHRVLSKKVFLALDGPKVKCPKIPTESWDWNSRDNTASLPVMFSVDGQIELPLQLGKRQT</sequence>
<feature type="non-terminal residue" evidence="1">
    <location>
        <position position="1"/>
    </location>
</feature>
<organism evidence="1 2">
    <name type="scientific">Marmota monax</name>
    <name type="common">Woodchuck</name>
    <dbReference type="NCBI Taxonomy" id="9995"/>
    <lineage>
        <taxon>Eukaryota</taxon>
        <taxon>Metazoa</taxon>
        <taxon>Chordata</taxon>
        <taxon>Craniata</taxon>
        <taxon>Vertebrata</taxon>
        <taxon>Euteleostomi</taxon>
        <taxon>Mammalia</taxon>
        <taxon>Eutheria</taxon>
        <taxon>Euarchontoglires</taxon>
        <taxon>Glires</taxon>
        <taxon>Rodentia</taxon>
        <taxon>Sciuromorpha</taxon>
        <taxon>Sciuridae</taxon>
        <taxon>Xerinae</taxon>
        <taxon>Marmotini</taxon>
        <taxon>Marmota</taxon>
    </lineage>
</organism>
<comment type="caution">
    <text evidence="1">The sequence shown here is derived from an EMBL/GenBank/DDBJ whole genome shotgun (WGS) entry which is preliminary data.</text>
</comment>
<feature type="non-terminal residue" evidence="1">
    <location>
        <position position="66"/>
    </location>
</feature>
<evidence type="ECO:0000313" key="1">
    <source>
        <dbReference type="EMBL" id="VTJ55924.1"/>
    </source>
</evidence>